<name>A0A8J3IL65_9CHLR</name>
<keyword evidence="2" id="KW-0812">Transmembrane</keyword>
<keyword evidence="2" id="KW-0472">Membrane</keyword>
<keyword evidence="4" id="KW-1185">Reference proteome</keyword>
<gene>
    <name evidence="3" type="ORF">KSF_044860</name>
</gene>
<accession>A0A8J3IL65</accession>
<protein>
    <submittedName>
        <fullName evidence="3">Uncharacterized protein</fullName>
    </submittedName>
</protein>
<dbReference type="RefSeq" id="WP_220205178.1">
    <property type="nucleotide sequence ID" value="NZ_BNJK01000001.1"/>
</dbReference>
<organism evidence="3 4">
    <name type="scientific">Reticulibacter mediterranei</name>
    <dbReference type="NCBI Taxonomy" id="2778369"/>
    <lineage>
        <taxon>Bacteria</taxon>
        <taxon>Bacillati</taxon>
        <taxon>Chloroflexota</taxon>
        <taxon>Ktedonobacteria</taxon>
        <taxon>Ktedonobacterales</taxon>
        <taxon>Reticulibacteraceae</taxon>
        <taxon>Reticulibacter</taxon>
    </lineage>
</organism>
<proteinExistence type="predicted"/>
<sequence>MLDRHFSIAIGDVCLFYKQGVDVVSRKQKSRANRGKKRQTQLQIPESQQEISVYPGGASHAFWPLEVRRCLATGKHAQRRRLIILKEISWLRKKRPQQNDQKRTLRGTFRIYLLYSALGISFLMTGVLLALFMLRPWAVTMLLVLFWLATIALTVRLWYVCLQMTLVARHASSYKTKHGAKPATKHVAAKREGQQHFPTIAKTRPIVASLPPVPVTRPLFPATPMPSTPLVRVLETIDLSSTNIEHFLDTNQPSEQDVPHTQLEHPSDISMSTTGRYDEYTGGHIEVHIDEEAR</sequence>
<reference evidence="3" key="1">
    <citation type="submission" date="2020-10" db="EMBL/GenBank/DDBJ databases">
        <title>Taxonomic study of unclassified bacteria belonging to the class Ktedonobacteria.</title>
        <authorList>
            <person name="Yabe S."/>
            <person name="Wang C.M."/>
            <person name="Zheng Y."/>
            <person name="Sakai Y."/>
            <person name="Cavaletti L."/>
            <person name="Monciardini P."/>
            <person name="Donadio S."/>
        </authorList>
    </citation>
    <scope>NUCLEOTIDE SEQUENCE</scope>
    <source>
        <strain evidence="3">ID150040</strain>
    </source>
</reference>
<dbReference type="Proteomes" id="UP000597444">
    <property type="component" value="Unassembled WGS sequence"/>
</dbReference>
<evidence type="ECO:0000256" key="2">
    <source>
        <dbReference type="SAM" id="Phobius"/>
    </source>
</evidence>
<dbReference type="AlphaFoldDB" id="A0A8J3IL65"/>
<evidence type="ECO:0000313" key="4">
    <source>
        <dbReference type="Proteomes" id="UP000597444"/>
    </source>
</evidence>
<evidence type="ECO:0000256" key="1">
    <source>
        <dbReference type="SAM" id="MobiDB-lite"/>
    </source>
</evidence>
<keyword evidence="2" id="KW-1133">Transmembrane helix</keyword>
<feature type="transmembrane region" description="Helical" evidence="2">
    <location>
        <begin position="138"/>
        <end position="159"/>
    </location>
</feature>
<comment type="caution">
    <text evidence="3">The sequence shown here is derived from an EMBL/GenBank/DDBJ whole genome shotgun (WGS) entry which is preliminary data.</text>
</comment>
<dbReference type="EMBL" id="BNJK01000001">
    <property type="protein sequence ID" value="GHO94438.1"/>
    <property type="molecule type" value="Genomic_DNA"/>
</dbReference>
<evidence type="ECO:0000313" key="3">
    <source>
        <dbReference type="EMBL" id="GHO94438.1"/>
    </source>
</evidence>
<feature type="transmembrane region" description="Helical" evidence="2">
    <location>
        <begin position="112"/>
        <end position="132"/>
    </location>
</feature>
<feature type="region of interest" description="Disordered" evidence="1">
    <location>
        <begin position="251"/>
        <end position="277"/>
    </location>
</feature>